<reference evidence="1" key="2">
    <citation type="journal article" date="2015" name="Data Brief">
        <title>Shoot transcriptome of the giant reed, Arundo donax.</title>
        <authorList>
            <person name="Barrero R.A."/>
            <person name="Guerrero F.D."/>
            <person name="Moolhuijzen P."/>
            <person name="Goolsby J.A."/>
            <person name="Tidwell J."/>
            <person name="Bellgard S.E."/>
            <person name="Bellgard M.I."/>
        </authorList>
    </citation>
    <scope>NUCLEOTIDE SEQUENCE</scope>
    <source>
        <tissue evidence="1">Shoot tissue taken approximately 20 cm above the soil surface</tissue>
    </source>
</reference>
<organism evidence="1">
    <name type="scientific">Arundo donax</name>
    <name type="common">Giant reed</name>
    <name type="synonym">Donax arundinaceus</name>
    <dbReference type="NCBI Taxonomy" id="35708"/>
    <lineage>
        <taxon>Eukaryota</taxon>
        <taxon>Viridiplantae</taxon>
        <taxon>Streptophyta</taxon>
        <taxon>Embryophyta</taxon>
        <taxon>Tracheophyta</taxon>
        <taxon>Spermatophyta</taxon>
        <taxon>Magnoliopsida</taxon>
        <taxon>Liliopsida</taxon>
        <taxon>Poales</taxon>
        <taxon>Poaceae</taxon>
        <taxon>PACMAD clade</taxon>
        <taxon>Arundinoideae</taxon>
        <taxon>Arundineae</taxon>
        <taxon>Arundo</taxon>
    </lineage>
</organism>
<dbReference type="EMBL" id="GBRH01252633">
    <property type="protein sequence ID" value="JAD45262.1"/>
    <property type="molecule type" value="Transcribed_RNA"/>
</dbReference>
<sequence length="40" mass="4640">MVCSHYGCVLFMVHACHLQDVYLPFIPLKLLENVTQFCLL</sequence>
<accession>A0A0A9ADU2</accession>
<name>A0A0A9ADU2_ARUDO</name>
<proteinExistence type="predicted"/>
<protein>
    <submittedName>
        <fullName evidence="1">Uncharacterized protein</fullName>
    </submittedName>
</protein>
<dbReference type="AlphaFoldDB" id="A0A0A9ADU2"/>
<evidence type="ECO:0000313" key="1">
    <source>
        <dbReference type="EMBL" id="JAD45262.1"/>
    </source>
</evidence>
<reference evidence="1" key="1">
    <citation type="submission" date="2014-09" db="EMBL/GenBank/DDBJ databases">
        <authorList>
            <person name="Magalhaes I.L.F."/>
            <person name="Oliveira U."/>
            <person name="Santos F.R."/>
            <person name="Vidigal T.H.D.A."/>
            <person name="Brescovit A.D."/>
            <person name="Santos A.J."/>
        </authorList>
    </citation>
    <scope>NUCLEOTIDE SEQUENCE</scope>
    <source>
        <tissue evidence="1">Shoot tissue taken approximately 20 cm above the soil surface</tissue>
    </source>
</reference>